<dbReference type="SMART" id="SM00717">
    <property type="entry name" value="SANT"/>
    <property type="match status" value="2"/>
</dbReference>
<dbReference type="PANTHER" id="PTHR45614">
    <property type="entry name" value="MYB PROTEIN-RELATED"/>
    <property type="match status" value="1"/>
</dbReference>
<dbReference type="Proteomes" id="UP000789508">
    <property type="component" value="Unassembled WGS sequence"/>
</dbReference>
<dbReference type="InterPro" id="IPR050560">
    <property type="entry name" value="MYB_TF"/>
</dbReference>
<protein>
    <submittedName>
        <fullName evidence="3">9447_t:CDS:1</fullName>
    </submittedName>
</protein>
<evidence type="ECO:0000313" key="3">
    <source>
        <dbReference type="EMBL" id="CAG8468924.1"/>
    </source>
</evidence>
<dbReference type="GO" id="GO:0000981">
    <property type="term" value="F:DNA-binding transcription factor activity, RNA polymerase II-specific"/>
    <property type="evidence" value="ECO:0007669"/>
    <property type="project" value="TreeGrafter"/>
</dbReference>
<evidence type="ECO:0000259" key="1">
    <source>
        <dbReference type="PROSITE" id="PS50090"/>
    </source>
</evidence>
<dbReference type="PANTHER" id="PTHR45614:SF25">
    <property type="entry name" value="MYB PROTEIN"/>
    <property type="match status" value="1"/>
</dbReference>
<reference evidence="3" key="1">
    <citation type="submission" date="2021-06" db="EMBL/GenBank/DDBJ databases">
        <authorList>
            <person name="Kallberg Y."/>
            <person name="Tangrot J."/>
            <person name="Rosling A."/>
        </authorList>
    </citation>
    <scope>NUCLEOTIDE SEQUENCE</scope>
    <source>
        <strain evidence="3">FL130A</strain>
    </source>
</reference>
<dbReference type="PROSITE" id="PS51294">
    <property type="entry name" value="HTH_MYB"/>
    <property type="match status" value="1"/>
</dbReference>
<gene>
    <name evidence="3" type="ORF">ALEPTO_LOCUS1915</name>
</gene>
<dbReference type="Gene3D" id="1.10.10.60">
    <property type="entry name" value="Homeodomain-like"/>
    <property type="match status" value="2"/>
</dbReference>
<dbReference type="InterPro" id="IPR009057">
    <property type="entry name" value="Homeodomain-like_sf"/>
</dbReference>
<evidence type="ECO:0000259" key="2">
    <source>
        <dbReference type="PROSITE" id="PS51294"/>
    </source>
</evidence>
<dbReference type="PROSITE" id="PS50090">
    <property type="entry name" value="MYB_LIKE"/>
    <property type="match status" value="1"/>
</dbReference>
<comment type="caution">
    <text evidence="3">The sequence shown here is derived from an EMBL/GenBank/DDBJ whole genome shotgun (WGS) entry which is preliminary data.</text>
</comment>
<evidence type="ECO:0000313" key="4">
    <source>
        <dbReference type="Proteomes" id="UP000789508"/>
    </source>
</evidence>
<proteinExistence type="predicted"/>
<accession>A0A9N8Z6G4</accession>
<sequence length="152" mass="17588">MKNSVKSLAKGHWKQKDDVKLLCCYKKYPNQWQLISESMGKKRSAKQSRERYMNHLNPQINHSPLTLAERTDIWLLYFWFGNSWASIASLFPGRTSLQVKNYCMSRSRSLKTREAFGEKAFLPYLDSPTGLSVSCNQKDANADRMSIAFLLN</sequence>
<organism evidence="3 4">
    <name type="scientific">Ambispora leptoticha</name>
    <dbReference type="NCBI Taxonomy" id="144679"/>
    <lineage>
        <taxon>Eukaryota</taxon>
        <taxon>Fungi</taxon>
        <taxon>Fungi incertae sedis</taxon>
        <taxon>Mucoromycota</taxon>
        <taxon>Glomeromycotina</taxon>
        <taxon>Glomeromycetes</taxon>
        <taxon>Archaeosporales</taxon>
        <taxon>Ambisporaceae</taxon>
        <taxon>Ambispora</taxon>
    </lineage>
</organism>
<dbReference type="InterPro" id="IPR001005">
    <property type="entry name" value="SANT/Myb"/>
</dbReference>
<dbReference type="InterPro" id="IPR017930">
    <property type="entry name" value="Myb_dom"/>
</dbReference>
<feature type="domain" description="Myb-like" evidence="1">
    <location>
        <begin position="5"/>
        <end position="56"/>
    </location>
</feature>
<feature type="domain" description="HTH myb-type" evidence="2">
    <location>
        <begin position="6"/>
        <end position="60"/>
    </location>
</feature>
<dbReference type="AlphaFoldDB" id="A0A9N8Z6G4"/>
<keyword evidence="4" id="KW-1185">Reference proteome</keyword>
<name>A0A9N8Z6G4_9GLOM</name>
<dbReference type="GO" id="GO:0005634">
    <property type="term" value="C:nucleus"/>
    <property type="evidence" value="ECO:0007669"/>
    <property type="project" value="TreeGrafter"/>
</dbReference>
<dbReference type="OrthoDB" id="2143914at2759"/>
<dbReference type="SUPFAM" id="SSF46689">
    <property type="entry name" value="Homeodomain-like"/>
    <property type="match status" value="1"/>
</dbReference>
<dbReference type="GO" id="GO:0000978">
    <property type="term" value="F:RNA polymerase II cis-regulatory region sequence-specific DNA binding"/>
    <property type="evidence" value="ECO:0007669"/>
    <property type="project" value="TreeGrafter"/>
</dbReference>
<dbReference type="EMBL" id="CAJVPS010000244">
    <property type="protein sequence ID" value="CAG8468924.1"/>
    <property type="molecule type" value="Genomic_DNA"/>
</dbReference>
<dbReference type="CDD" id="cd00167">
    <property type="entry name" value="SANT"/>
    <property type="match status" value="1"/>
</dbReference>
<dbReference type="Pfam" id="PF13921">
    <property type="entry name" value="Myb_DNA-bind_6"/>
    <property type="match status" value="1"/>
</dbReference>